<accession>M3A7R2</accession>
<evidence type="ECO:0000256" key="1">
    <source>
        <dbReference type="SAM" id="Phobius"/>
    </source>
</evidence>
<dbReference type="RefSeq" id="XP_007929536.1">
    <property type="nucleotide sequence ID" value="XM_007931345.1"/>
</dbReference>
<organism evidence="2 3">
    <name type="scientific">Pseudocercospora fijiensis (strain CIRAD86)</name>
    <name type="common">Black leaf streak disease fungus</name>
    <name type="synonym">Mycosphaerella fijiensis</name>
    <dbReference type="NCBI Taxonomy" id="383855"/>
    <lineage>
        <taxon>Eukaryota</taxon>
        <taxon>Fungi</taxon>
        <taxon>Dikarya</taxon>
        <taxon>Ascomycota</taxon>
        <taxon>Pezizomycotina</taxon>
        <taxon>Dothideomycetes</taxon>
        <taxon>Dothideomycetidae</taxon>
        <taxon>Mycosphaerellales</taxon>
        <taxon>Mycosphaerellaceae</taxon>
        <taxon>Pseudocercospora</taxon>
    </lineage>
</organism>
<protein>
    <submittedName>
        <fullName evidence="2">Uncharacterized protein</fullName>
    </submittedName>
</protein>
<feature type="transmembrane region" description="Helical" evidence="1">
    <location>
        <begin position="43"/>
        <end position="61"/>
    </location>
</feature>
<dbReference type="HOGENOM" id="CLU_2688863_0_0_1"/>
<keyword evidence="1" id="KW-0812">Transmembrane</keyword>
<name>M3A7R2_PSEFD</name>
<keyword evidence="3" id="KW-1185">Reference proteome</keyword>
<sequence>MLLGTFARWRIDLYTVFSSYLIYYVGIWFWKGLILRERDVEDYACYGIFWLAFAAGAICRIRYNFYLQKIECNT</sequence>
<keyword evidence="1" id="KW-1133">Transmembrane helix</keyword>
<reference evidence="2 3" key="1">
    <citation type="journal article" date="2012" name="PLoS Pathog.">
        <title>Diverse lifestyles and strategies of plant pathogenesis encoded in the genomes of eighteen Dothideomycetes fungi.</title>
        <authorList>
            <person name="Ohm R.A."/>
            <person name="Feau N."/>
            <person name="Henrissat B."/>
            <person name="Schoch C.L."/>
            <person name="Horwitz B.A."/>
            <person name="Barry K.W."/>
            <person name="Condon B.J."/>
            <person name="Copeland A.C."/>
            <person name="Dhillon B."/>
            <person name="Glaser F."/>
            <person name="Hesse C.N."/>
            <person name="Kosti I."/>
            <person name="LaButti K."/>
            <person name="Lindquist E.A."/>
            <person name="Lucas S."/>
            <person name="Salamov A.A."/>
            <person name="Bradshaw R.E."/>
            <person name="Ciuffetti L."/>
            <person name="Hamelin R.C."/>
            <person name="Kema G.H.J."/>
            <person name="Lawrence C."/>
            <person name="Scott J.A."/>
            <person name="Spatafora J.W."/>
            <person name="Turgeon B.G."/>
            <person name="de Wit P.J.G.M."/>
            <person name="Zhong S."/>
            <person name="Goodwin S.B."/>
            <person name="Grigoriev I.V."/>
        </authorList>
    </citation>
    <scope>NUCLEOTIDE SEQUENCE [LARGE SCALE GENOMIC DNA]</scope>
    <source>
        <strain evidence="2 3">CIRAD86</strain>
    </source>
</reference>
<dbReference type="Proteomes" id="UP000016932">
    <property type="component" value="Unassembled WGS sequence"/>
</dbReference>
<dbReference type="AlphaFoldDB" id="M3A7R2"/>
<keyword evidence="1" id="KW-0472">Membrane</keyword>
<dbReference type="GeneID" id="19333799"/>
<proteinExistence type="predicted"/>
<dbReference type="EMBL" id="KB446561">
    <property type="protein sequence ID" value="EME80651.1"/>
    <property type="molecule type" value="Genomic_DNA"/>
</dbReference>
<evidence type="ECO:0000313" key="3">
    <source>
        <dbReference type="Proteomes" id="UP000016932"/>
    </source>
</evidence>
<evidence type="ECO:0000313" key="2">
    <source>
        <dbReference type="EMBL" id="EME80651.1"/>
    </source>
</evidence>
<dbReference type="VEuPathDB" id="FungiDB:MYCFIDRAFT_177581"/>
<gene>
    <name evidence="2" type="ORF">MYCFIDRAFT_177581</name>
</gene>
<dbReference type="KEGG" id="pfj:MYCFIDRAFT_177581"/>
<feature type="transmembrane region" description="Helical" evidence="1">
    <location>
        <begin position="12"/>
        <end position="31"/>
    </location>
</feature>